<protein>
    <submittedName>
        <fullName evidence="2">DUF2027 domain-containing protein</fullName>
    </submittedName>
</protein>
<organism evidence="2 3">
    <name type="scientific">Rudanella paleaurantiibacter</name>
    <dbReference type="NCBI Taxonomy" id="2614655"/>
    <lineage>
        <taxon>Bacteria</taxon>
        <taxon>Pseudomonadati</taxon>
        <taxon>Bacteroidota</taxon>
        <taxon>Cytophagia</taxon>
        <taxon>Cytophagales</taxon>
        <taxon>Cytophagaceae</taxon>
        <taxon>Rudanella</taxon>
    </lineage>
</organism>
<accession>A0A7J5TZF8</accession>
<dbReference type="InterPro" id="IPR036063">
    <property type="entry name" value="Smr_dom_sf"/>
</dbReference>
<dbReference type="Proteomes" id="UP000488299">
    <property type="component" value="Unassembled WGS sequence"/>
</dbReference>
<sequence length="331" mass="37105">MNIGDKVRMIRAKEQGVVTRFLSGNQVEIEIEDGFRIPVLRSELVVVSPLEAERLLRPSGNAQPPRPTGPVILANQGIYMAFVAQNDREFAVHLVNNTDWDMPYTLAEERGTTLNGLQSGVLKPRSSAKLNDYYSFSTLDSWPTFLFQGLWFRAAKVSFRSPLVKRLKCRAQTFHVSKKTVPVLNQQGHLYQLDADEKEAPAEALMPLPTVPLSPQELKEEMLKAKNNPAIPPSFERPSSVVDLHIDVLLPKGPGGRQPGELLDLQLETFEKLLENAIATGMSEITFIHGVGTGTLRTELHRRLGRHPHVKYFEDAQKQKFGYGATKVFIK</sequence>
<name>A0A7J5TZF8_9BACT</name>
<dbReference type="EMBL" id="WELI01000005">
    <property type="protein sequence ID" value="KAB7730347.1"/>
    <property type="molecule type" value="Genomic_DNA"/>
</dbReference>
<dbReference type="RefSeq" id="WP_152124937.1">
    <property type="nucleotide sequence ID" value="NZ_WELI01000005.1"/>
</dbReference>
<dbReference type="InterPro" id="IPR036781">
    <property type="entry name" value="Smr_assoc-like_sf"/>
</dbReference>
<dbReference type="SUPFAM" id="SSF158949">
    <property type="entry name" value="Smr-associated domain-like"/>
    <property type="match status" value="1"/>
</dbReference>
<evidence type="ECO:0000313" key="3">
    <source>
        <dbReference type="Proteomes" id="UP000488299"/>
    </source>
</evidence>
<keyword evidence="3" id="KW-1185">Reference proteome</keyword>
<dbReference type="Pfam" id="PF01713">
    <property type="entry name" value="Smr"/>
    <property type="match status" value="1"/>
</dbReference>
<proteinExistence type="predicted"/>
<evidence type="ECO:0000259" key="1">
    <source>
        <dbReference type="PROSITE" id="PS50828"/>
    </source>
</evidence>
<feature type="domain" description="Smr" evidence="1">
    <location>
        <begin position="267"/>
        <end position="331"/>
    </location>
</feature>
<dbReference type="Gene3D" id="2.60.40.1600">
    <property type="entry name" value="Smr-associated-like"/>
    <property type="match status" value="1"/>
</dbReference>
<comment type="caution">
    <text evidence="2">The sequence shown here is derived from an EMBL/GenBank/DDBJ whole genome shotgun (WGS) entry which is preliminary data.</text>
</comment>
<dbReference type="InterPro" id="IPR002625">
    <property type="entry name" value="Smr_dom"/>
</dbReference>
<dbReference type="Gene3D" id="3.30.1370.110">
    <property type="match status" value="1"/>
</dbReference>
<reference evidence="2 3" key="1">
    <citation type="submission" date="2019-10" db="EMBL/GenBank/DDBJ databases">
        <title>Rudanella paleaurantiibacter sp. nov., isolated from sludge.</title>
        <authorList>
            <person name="Xu S.Q."/>
        </authorList>
    </citation>
    <scope>NUCLEOTIDE SEQUENCE [LARGE SCALE GENOMIC DNA]</scope>
    <source>
        <strain evidence="2 3">HX-22-17</strain>
    </source>
</reference>
<evidence type="ECO:0000313" key="2">
    <source>
        <dbReference type="EMBL" id="KAB7730347.1"/>
    </source>
</evidence>
<dbReference type="AlphaFoldDB" id="A0A7J5TZF8"/>
<gene>
    <name evidence="2" type="ORF">F5984_14410</name>
</gene>
<dbReference type="PROSITE" id="PS50828">
    <property type="entry name" value="SMR"/>
    <property type="match status" value="1"/>
</dbReference>